<protein>
    <recommendedName>
        <fullName evidence="4">Lipoprotein</fullName>
    </recommendedName>
</protein>
<keyword evidence="3" id="KW-1185">Reference proteome</keyword>
<evidence type="ECO:0000313" key="2">
    <source>
        <dbReference type="EMBL" id="BET39218.1"/>
    </source>
</evidence>
<evidence type="ECO:0000313" key="3">
    <source>
        <dbReference type="Proteomes" id="UP001473424"/>
    </source>
</evidence>
<proteinExistence type="predicted"/>
<organism evidence="2 3">
    <name type="scientific">Spiroplasma ixodetis</name>
    <dbReference type="NCBI Taxonomy" id="2141"/>
    <lineage>
        <taxon>Bacteria</taxon>
        <taxon>Bacillati</taxon>
        <taxon>Mycoplasmatota</taxon>
        <taxon>Mollicutes</taxon>
        <taxon>Entomoplasmatales</taxon>
        <taxon>Spiroplasmataceae</taxon>
        <taxon>Spiroplasma</taxon>
    </lineage>
</organism>
<dbReference type="RefSeq" id="WP_353306061.1">
    <property type="nucleotide sequence ID" value="NZ_AP028955.1"/>
</dbReference>
<evidence type="ECO:0008006" key="4">
    <source>
        <dbReference type="Google" id="ProtNLM"/>
    </source>
</evidence>
<feature type="signal peptide" evidence="1">
    <location>
        <begin position="1"/>
        <end position="23"/>
    </location>
</feature>
<dbReference type="InterPro" id="IPR007880">
    <property type="entry name" value="Spiralin"/>
</dbReference>
<sequence length="232" mass="26123">MRKILKVFKAMFLTSIISLPLIACDKVNDANQKYVDISNINMEVTNAPVELNKDIYNTALIKFKTKVKTEISKLVPEGKKQENGTDYKITILNHDDMYAKINKFESLTVNVSASNNSNFLKDSFNACVKLVPKAKDISNINIDKQEEKIKINTTTFGETIALRCLSLIESKINAIVPIAKQDSDYVVNVEGHILSESIKTFDDVHINVNAVEDDYHFLLHGSFSFVLAFVKD</sequence>
<dbReference type="Pfam" id="PF05215">
    <property type="entry name" value="Spiralin"/>
    <property type="match status" value="2"/>
</dbReference>
<dbReference type="Proteomes" id="UP001473424">
    <property type="component" value="Chromosome"/>
</dbReference>
<keyword evidence="1" id="KW-0732">Signal</keyword>
<gene>
    <name evidence="2" type="ORF">SAP269_18070</name>
</gene>
<accession>A0ABN7BYJ9</accession>
<feature type="chain" id="PRO_5045593368" description="Lipoprotein" evidence="1">
    <location>
        <begin position="24"/>
        <end position="232"/>
    </location>
</feature>
<reference evidence="3" key="1">
    <citation type="journal article" date="2024" name="FEMS Microbiol. Lett.">
        <title>Genomic insights into Spiroplasma endosymbionts that induce male-killing and protective phenotypes in the pea aphid.</title>
        <authorList>
            <person name="Arai H."/>
            <person name="Legeai F."/>
            <person name="Kageyama D."/>
            <person name="Sugio A."/>
            <person name="Simon J.C."/>
        </authorList>
    </citation>
    <scope>NUCLEOTIDE SEQUENCE [LARGE SCALE GENOMIC DNA]</scope>
    <source>
        <strain evidence="3">sAp269</strain>
    </source>
</reference>
<dbReference type="EMBL" id="AP028955">
    <property type="protein sequence ID" value="BET39218.1"/>
    <property type="molecule type" value="Genomic_DNA"/>
</dbReference>
<evidence type="ECO:0000256" key="1">
    <source>
        <dbReference type="SAM" id="SignalP"/>
    </source>
</evidence>
<name>A0ABN7BYJ9_9MOLU</name>